<protein>
    <submittedName>
        <fullName evidence="1">PilN domain-containing protein</fullName>
    </submittedName>
</protein>
<comment type="caution">
    <text evidence="1">The sequence shown here is derived from an EMBL/GenBank/DDBJ whole genome shotgun (WGS) entry which is preliminary data.</text>
</comment>
<dbReference type="InterPro" id="IPR052534">
    <property type="entry name" value="Extracell_DNA_Util/SecSys_Comp"/>
</dbReference>
<sequence length="339" mass="36249">MSVRMIVDGFAAWLDLVAESVVAGLSRLRTGEPVQLVETDGAVFNLRGAGGADLRMPLDGAPAPALRNRDIDLLLQPRHFLYRPLELPKRAGDYLQGIVRSQIDRLTPWPPEHAMFGWTVPEDASDDRIRLSVAATSRARIEPLLHDLKTMGARSVRVFMQNPDGGAPIKVHEQAGSGALGVGHVRNALFATVAGLAVAAAVAALASDMLGSRFASELEEREQQIGVQRRILAASAQQDAPGVRELEQRKHEVTPTVLVLDALARALPDHSYATEVSIAEGKLDVLGISSDPPALIAMLEKVHGFSRASFAAPTTQVDDGAGERFHIQIDLANAAGAAQ</sequence>
<reference evidence="1 2" key="1">
    <citation type="submission" date="2023-11" db="EMBL/GenBank/DDBJ databases">
        <authorList>
            <person name="Bao R."/>
        </authorList>
    </citation>
    <scope>NUCLEOTIDE SEQUENCE [LARGE SCALE GENOMIC DNA]</scope>
    <source>
        <strain evidence="1 2">PJ23</strain>
    </source>
</reference>
<dbReference type="InterPro" id="IPR007813">
    <property type="entry name" value="PilN"/>
</dbReference>
<dbReference type="InterPro" id="IPR043129">
    <property type="entry name" value="ATPase_NBD"/>
</dbReference>
<dbReference type="Gene3D" id="3.30.420.380">
    <property type="match status" value="1"/>
</dbReference>
<name>A0ABU4RP12_9HYPH</name>
<dbReference type="Proteomes" id="UP001274321">
    <property type="component" value="Unassembled WGS sequence"/>
</dbReference>
<organism evidence="1 2">
    <name type="scientific">Terrihabitans rhizophilus</name>
    <dbReference type="NCBI Taxonomy" id="3092662"/>
    <lineage>
        <taxon>Bacteria</taxon>
        <taxon>Pseudomonadati</taxon>
        <taxon>Pseudomonadota</taxon>
        <taxon>Alphaproteobacteria</taxon>
        <taxon>Hyphomicrobiales</taxon>
        <taxon>Terrihabitans</taxon>
    </lineage>
</organism>
<keyword evidence="2" id="KW-1185">Reference proteome</keyword>
<evidence type="ECO:0000313" key="1">
    <source>
        <dbReference type="EMBL" id="MDX6805923.1"/>
    </source>
</evidence>
<proteinExistence type="predicted"/>
<gene>
    <name evidence="1" type="ORF">SCD90_07590</name>
</gene>
<dbReference type="RefSeq" id="WP_319844043.1">
    <property type="nucleotide sequence ID" value="NZ_JAXAFJ010000003.1"/>
</dbReference>
<dbReference type="PANTHER" id="PTHR40278:SF1">
    <property type="entry name" value="DNA UTILIZATION PROTEIN HOFN"/>
    <property type="match status" value="1"/>
</dbReference>
<dbReference type="EMBL" id="JAXAFJ010000003">
    <property type="protein sequence ID" value="MDX6805923.1"/>
    <property type="molecule type" value="Genomic_DNA"/>
</dbReference>
<evidence type="ECO:0000313" key="2">
    <source>
        <dbReference type="Proteomes" id="UP001274321"/>
    </source>
</evidence>
<dbReference type="SUPFAM" id="SSF53067">
    <property type="entry name" value="Actin-like ATPase domain"/>
    <property type="match status" value="1"/>
</dbReference>
<dbReference type="Pfam" id="PF05137">
    <property type="entry name" value="PilN"/>
    <property type="match status" value="1"/>
</dbReference>
<accession>A0ABU4RP12</accession>
<dbReference type="PANTHER" id="PTHR40278">
    <property type="entry name" value="DNA UTILIZATION PROTEIN HOFN"/>
    <property type="match status" value="1"/>
</dbReference>